<dbReference type="EMBL" id="RAXT01000001">
    <property type="protein sequence ID" value="RKG41074.1"/>
    <property type="molecule type" value="Genomic_DNA"/>
</dbReference>
<dbReference type="Proteomes" id="UP000280405">
    <property type="component" value="Unassembled WGS sequence"/>
</dbReference>
<dbReference type="AlphaFoldDB" id="A0A3A8FF90"/>
<reference evidence="1 2" key="1">
    <citation type="submission" date="2018-09" db="EMBL/GenBank/DDBJ databases">
        <title>The draft genome of Acinetobacter spp. strains.</title>
        <authorList>
            <person name="Qin J."/>
            <person name="Feng Y."/>
            <person name="Zong Z."/>
        </authorList>
    </citation>
    <scope>NUCLEOTIDE SEQUENCE [LARGE SCALE GENOMIC DNA]</scope>
    <source>
        <strain evidence="1 2">WCHAc060115</strain>
    </source>
</reference>
<accession>A0A3A8FF90</accession>
<keyword evidence="2" id="KW-1185">Reference proteome</keyword>
<protein>
    <submittedName>
        <fullName evidence="1">Uncharacterized protein</fullName>
    </submittedName>
</protein>
<organism evidence="1 2">
    <name type="scientific">Acinetobacter rongchengensis</name>
    <dbReference type="NCBI Taxonomy" id="2419601"/>
    <lineage>
        <taxon>Bacteria</taxon>
        <taxon>Pseudomonadati</taxon>
        <taxon>Pseudomonadota</taxon>
        <taxon>Gammaproteobacteria</taxon>
        <taxon>Moraxellales</taxon>
        <taxon>Moraxellaceae</taxon>
        <taxon>Acinetobacter</taxon>
    </lineage>
</organism>
<comment type="caution">
    <text evidence="1">The sequence shown here is derived from an EMBL/GenBank/DDBJ whole genome shotgun (WGS) entry which is preliminary data.</text>
</comment>
<gene>
    <name evidence="1" type="ORF">D7V20_00490</name>
</gene>
<dbReference type="OrthoDB" id="6691737at2"/>
<sequence length="270" mass="31379">MAVKSAEKSKEKIILQDLEFKTVMMALYQKDIQYVKIQQLDNNNVDYVGIKNAERTAISENNDAVIVFSPAKIYRNAQNELRYLISTTEVSIDKNNEVLNFCGVCATFTQIYLFKKNTVGKFELISQSQDQTSWMNGDFDFSPYSTEKIIKNIRKIGPNVKGYVEEQAYSRQGYSSKQLYIVPFDEKPVMIKLDVAQIAHDNEVTGSDKIYNTHADYRFLSTEHHGLYDIEIHYWGTQQIYIGDTAKIIPINQTRVYHYNEQQQKYIRVK</sequence>
<proteinExistence type="predicted"/>
<evidence type="ECO:0000313" key="1">
    <source>
        <dbReference type="EMBL" id="RKG41074.1"/>
    </source>
</evidence>
<name>A0A3A8FF90_9GAMM</name>
<evidence type="ECO:0000313" key="2">
    <source>
        <dbReference type="Proteomes" id="UP000280405"/>
    </source>
</evidence>